<proteinExistence type="predicted"/>
<evidence type="ECO:0000256" key="1">
    <source>
        <dbReference type="SAM" id="SignalP"/>
    </source>
</evidence>
<accession>A0A3A8I0S8</accession>
<keyword evidence="1" id="KW-0732">Signal</keyword>
<dbReference type="Proteomes" id="UP000563426">
    <property type="component" value="Unassembled WGS sequence"/>
</dbReference>
<sequence length="123" mass="12937">MRRMGFALGALLLAGCSRNANDVLDAWKAAGESPSGFTDVGEKLPGGRCQAGKVSGLEATVCLFDGAEQARKAEEAGWALVGDAVGSTVVSGKWVLVVADPRKEDPSGRRMNALVKVYQQKTR</sequence>
<organism evidence="2 3">
    <name type="scientific">Corallococcus exercitus</name>
    <dbReference type="NCBI Taxonomy" id="2316736"/>
    <lineage>
        <taxon>Bacteria</taxon>
        <taxon>Pseudomonadati</taxon>
        <taxon>Myxococcota</taxon>
        <taxon>Myxococcia</taxon>
        <taxon>Myxococcales</taxon>
        <taxon>Cystobacterineae</taxon>
        <taxon>Myxococcaceae</taxon>
        <taxon>Corallococcus</taxon>
    </lineage>
</organism>
<dbReference type="PROSITE" id="PS51257">
    <property type="entry name" value="PROKAR_LIPOPROTEIN"/>
    <property type="match status" value="1"/>
</dbReference>
<feature type="signal peptide" evidence="1">
    <location>
        <begin position="1"/>
        <end position="20"/>
    </location>
</feature>
<dbReference type="OrthoDB" id="5513458at2"/>
<evidence type="ECO:0000313" key="3">
    <source>
        <dbReference type="Proteomes" id="UP000563426"/>
    </source>
</evidence>
<evidence type="ECO:0000313" key="2">
    <source>
        <dbReference type="EMBL" id="NOK31931.1"/>
    </source>
</evidence>
<keyword evidence="3" id="KW-1185">Reference proteome</keyword>
<dbReference type="RefSeq" id="WP_120526320.1">
    <property type="nucleotide sequence ID" value="NZ_JABFJV010000005.1"/>
</dbReference>
<gene>
    <name evidence="2" type="ORF">HMI49_01775</name>
</gene>
<dbReference type="EMBL" id="JABFJV010000005">
    <property type="protein sequence ID" value="NOK31931.1"/>
    <property type="molecule type" value="Genomic_DNA"/>
</dbReference>
<name>A0A3A8I0S8_9BACT</name>
<reference evidence="2 3" key="1">
    <citation type="submission" date="2020-05" db="EMBL/GenBank/DDBJ databases">
        <authorList>
            <person name="Whitworth D."/>
        </authorList>
    </citation>
    <scope>NUCLEOTIDE SEQUENCE [LARGE SCALE GENOMIC DNA]</scope>
    <source>
        <strain evidence="2 3">AB043B</strain>
    </source>
</reference>
<comment type="caution">
    <text evidence="2">The sequence shown here is derived from an EMBL/GenBank/DDBJ whole genome shotgun (WGS) entry which is preliminary data.</text>
</comment>
<dbReference type="AlphaFoldDB" id="A0A3A8I0S8"/>
<evidence type="ECO:0008006" key="4">
    <source>
        <dbReference type="Google" id="ProtNLM"/>
    </source>
</evidence>
<feature type="chain" id="PRO_5044076008" description="Lipoprotein" evidence="1">
    <location>
        <begin position="21"/>
        <end position="123"/>
    </location>
</feature>
<protein>
    <recommendedName>
        <fullName evidence="4">Lipoprotein</fullName>
    </recommendedName>
</protein>